<dbReference type="EMBL" id="MDDR01000066">
    <property type="protein sequence ID" value="OIN43330.1"/>
    <property type="molecule type" value="Genomic_DNA"/>
</dbReference>
<name>A0A1S2UB25_9PSED</name>
<reference evidence="1 3" key="1">
    <citation type="submission" date="2016-08" db="EMBL/GenBank/DDBJ databases">
        <title>Draft genome sequence of Pseudomonas costantinii LMG 22119, type strain isolated from cultivated mushroom (Agaricus bisporus) sporophores.</title>
        <authorList>
            <person name="Tambong J.T."/>
        </authorList>
    </citation>
    <scope>NUCLEOTIDE SEQUENCE [LARGE SCALE GENOMIC DNA]</scope>
    <source>
        <strain evidence="1 3">LMG 22119</strain>
    </source>
</reference>
<organism evidence="1 3">
    <name type="scientific">Pseudomonas costantinii</name>
    <dbReference type="NCBI Taxonomy" id="168469"/>
    <lineage>
        <taxon>Bacteria</taxon>
        <taxon>Pseudomonadati</taxon>
        <taxon>Pseudomonadota</taxon>
        <taxon>Gammaproteobacteria</taxon>
        <taxon>Pseudomonadales</taxon>
        <taxon>Pseudomonadaceae</taxon>
        <taxon>Pseudomonas</taxon>
    </lineage>
</organism>
<gene>
    <name evidence="1" type="ORF">BFL40_32275</name>
    <name evidence="2" type="ORF">SAMN04515675_5239</name>
</gene>
<reference evidence="2 4" key="2">
    <citation type="submission" date="2016-10" db="EMBL/GenBank/DDBJ databases">
        <authorList>
            <person name="Varghese N."/>
            <person name="Submissions S."/>
        </authorList>
    </citation>
    <scope>NUCLEOTIDE SEQUENCE [LARGE SCALE GENOMIC DNA]</scope>
    <source>
        <strain evidence="2 4">BS2773</strain>
    </source>
</reference>
<protein>
    <submittedName>
        <fullName evidence="1">Uncharacterized protein</fullName>
    </submittedName>
</protein>
<evidence type="ECO:0000313" key="2">
    <source>
        <dbReference type="EMBL" id="SEE38304.1"/>
    </source>
</evidence>
<dbReference type="OrthoDB" id="6905277at2"/>
<sequence length="237" mass="27099">MSKKIIALVRFFKKEIHRDAFLRGNFYMNRLKFFKAYEEHGVCNIGDAHEGTSSWHQPEGVTLTLKNNDTGEEHVIKDFAGPIRIGLNRHNDYHVYCMSAIYGDDDLSFETFEDLRSYMMLDVEKGDLGEYCVIVPAKDLVERIDQALTAESQLGNQVGRGLVEYFDPDTFNGTFEGDEAVMRKTNGFSHQKEYRVYVYNGTSGDDARTLKVGDLSDIAHCCDKKDFYQTLIISPKM</sequence>
<evidence type="ECO:0000313" key="1">
    <source>
        <dbReference type="EMBL" id="OIN43330.1"/>
    </source>
</evidence>
<keyword evidence="4" id="KW-1185">Reference proteome</keyword>
<dbReference type="AlphaFoldDB" id="A0A1S2UB25"/>
<evidence type="ECO:0000313" key="4">
    <source>
        <dbReference type="Proteomes" id="UP000182179"/>
    </source>
</evidence>
<evidence type="ECO:0000313" key="3">
    <source>
        <dbReference type="Proteomes" id="UP000181661"/>
    </source>
</evidence>
<comment type="caution">
    <text evidence="1">The sequence shown here is derived from an EMBL/GenBank/DDBJ whole genome shotgun (WGS) entry which is preliminary data.</text>
</comment>
<accession>A0A1S2UB25</accession>
<dbReference type="RefSeq" id="WP_071487742.1">
    <property type="nucleotide sequence ID" value="NZ_FNTS01000002.1"/>
</dbReference>
<proteinExistence type="predicted"/>
<dbReference type="EMBL" id="FNTS01000002">
    <property type="protein sequence ID" value="SEE38304.1"/>
    <property type="molecule type" value="Genomic_DNA"/>
</dbReference>
<dbReference type="Proteomes" id="UP000181661">
    <property type="component" value="Unassembled WGS sequence"/>
</dbReference>
<dbReference type="Proteomes" id="UP000182179">
    <property type="component" value="Unassembled WGS sequence"/>
</dbReference>